<sequence>MRKSSRLGIGAIIGGLIAVLGGVLVMISGVQMLDRYTVWRSAQKVADVTALDKELFVALQAFRFERGDTNTGLTLPADKVVEATKAVQANRDSVDKALSSVLARSTIDVAQWAEARRALASGYEQVKGLRVTADANLAKPLEARDSAVLQTFGPKTLEFLSLIERAVDALESEVQRVDPIAGKLIFAKRMAWNARSAAGNGALTMMAAIGADRGFSADERRMMASHTAKVELFWSLLDDSLAATADGVALRAAIAKDGAGYFAGSYAERRARALEQLAAGPQSIFKLPEFQALTSASMRTLGETSNTLMNAAIETAGAADGRARFALFVNACAMIFAMVLAIGGFFIVRNRVVRPIRAMTDCMARLAGDDTTVSVPCIDRRDEIGDMAAAVEIFKTGLIRNKSLESEAVASRERGETERKRALQDLAAMFERSVGAIVDHVAVTAHSLEGAARVLSTSAEKSANQSGAVAAAAEEAGSNVANVASAAEEMGASINEIVRRVEQAAVMTRGVVTQSSETSCLVRDLSAATGRIGDILGMISTIAGQTNLLALNATIEAARAGEAGKGFAVVAGEVKNLANLTAKATADISQQISAIQESTQKASSAMSTISGAIDGVNQMTAAISTAAEQQGSATQQIVGSIHEASVGTREVTANISGVAAAIAETGDAAAQVLTSSTDLAQMASKLKKEVDGFLGGIRAA</sequence>
<dbReference type="InterPro" id="IPR003660">
    <property type="entry name" value="HAMP_dom"/>
</dbReference>
<name>A0A4Q9VXQ3_9HYPH</name>
<keyword evidence="4" id="KW-1133">Transmembrane helix</keyword>
<dbReference type="RefSeq" id="WP_131304878.1">
    <property type="nucleotide sequence ID" value="NZ_SJFN01000001.1"/>
</dbReference>
<dbReference type="Pfam" id="PF00015">
    <property type="entry name" value="MCPsignal"/>
    <property type="match status" value="1"/>
</dbReference>
<evidence type="ECO:0000256" key="3">
    <source>
        <dbReference type="PROSITE-ProRule" id="PRU00284"/>
    </source>
</evidence>
<evidence type="ECO:0000313" key="8">
    <source>
        <dbReference type="Proteomes" id="UP000292781"/>
    </source>
</evidence>
<keyword evidence="1 3" id="KW-0807">Transducer</keyword>
<dbReference type="Proteomes" id="UP000292781">
    <property type="component" value="Unassembled WGS sequence"/>
</dbReference>
<dbReference type="CDD" id="cd06225">
    <property type="entry name" value="HAMP"/>
    <property type="match status" value="1"/>
</dbReference>
<accession>A0A4Q9VXQ3</accession>
<dbReference type="PROSITE" id="PS50885">
    <property type="entry name" value="HAMP"/>
    <property type="match status" value="1"/>
</dbReference>
<dbReference type="PANTHER" id="PTHR32089:SF112">
    <property type="entry name" value="LYSOZYME-LIKE PROTEIN-RELATED"/>
    <property type="match status" value="1"/>
</dbReference>
<keyword evidence="8" id="KW-1185">Reference proteome</keyword>
<evidence type="ECO:0000256" key="1">
    <source>
        <dbReference type="ARBA" id="ARBA00023224"/>
    </source>
</evidence>
<dbReference type="SUPFAM" id="SSF58104">
    <property type="entry name" value="Methyl-accepting chemotaxis protein (MCP) signaling domain"/>
    <property type="match status" value="1"/>
</dbReference>
<dbReference type="InterPro" id="IPR004089">
    <property type="entry name" value="MCPsignal_dom"/>
</dbReference>
<dbReference type="GO" id="GO:0016020">
    <property type="term" value="C:membrane"/>
    <property type="evidence" value="ECO:0007669"/>
    <property type="project" value="InterPro"/>
</dbReference>
<dbReference type="SMART" id="SM00304">
    <property type="entry name" value="HAMP"/>
    <property type="match status" value="1"/>
</dbReference>
<feature type="domain" description="HAMP" evidence="6">
    <location>
        <begin position="350"/>
        <end position="403"/>
    </location>
</feature>
<reference evidence="7 8" key="1">
    <citation type="submission" date="2019-02" db="EMBL/GenBank/DDBJ databases">
        <title>Siculibacillus lacustris gen. nov., sp. nov., a new rosette-forming bacterium isolated from a freshwater crater lake (Lake St. Ana, Romania).</title>
        <authorList>
            <person name="Felfoldi T."/>
            <person name="Marton Z."/>
            <person name="Szabo A."/>
            <person name="Mentes A."/>
            <person name="Boka K."/>
            <person name="Marialigeti K."/>
            <person name="Mathe I."/>
            <person name="Koncz M."/>
            <person name="Schumann P."/>
            <person name="Toth E."/>
        </authorList>
    </citation>
    <scope>NUCLEOTIDE SEQUENCE [LARGE SCALE GENOMIC DNA]</scope>
    <source>
        <strain evidence="7 8">SA-279</strain>
    </source>
</reference>
<organism evidence="7 8">
    <name type="scientific">Siculibacillus lacustris</name>
    <dbReference type="NCBI Taxonomy" id="1549641"/>
    <lineage>
        <taxon>Bacteria</taxon>
        <taxon>Pseudomonadati</taxon>
        <taxon>Pseudomonadota</taxon>
        <taxon>Alphaproteobacteria</taxon>
        <taxon>Hyphomicrobiales</taxon>
        <taxon>Ancalomicrobiaceae</taxon>
        <taxon>Siculibacillus</taxon>
    </lineage>
</organism>
<dbReference type="OrthoDB" id="3378718at2"/>
<dbReference type="SMART" id="SM00283">
    <property type="entry name" value="MA"/>
    <property type="match status" value="1"/>
</dbReference>
<feature type="domain" description="Methyl-accepting transducer" evidence="5">
    <location>
        <begin position="437"/>
        <end position="666"/>
    </location>
</feature>
<proteinExistence type="inferred from homology"/>
<feature type="transmembrane region" description="Helical" evidence="4">
    <location>
        <begin position="325"/>
        <end position="348"/>
    </location>
</feature>
<evidence type="ECO:0000313" key="7">
    <source>
        <dbReference type="EMBL" id="TBW41272.1"/>
    </source>
</evidence>
<dbReference type="Gene3D" id="6.10.340.10">
    <property type="match status" value="1"/>
</dbReference>
<evidence type="ECO:0000256" key="2">
    <source>
        <dbReference type="ARBA" id="ARBA00029447"/>
    </source>
</evidence>
<comment type="similarity">
    <text evidence="2">Belongs to the methyl-accepting chemotaxis (MCP) protein family.</text>
</comment>
<protein>
    <submittedName>
        <fullName evidence="7">Methyl-accepting chemotaxis protein</fullName>
    </submittedName>
</protein>
<feature type="transmembrane region" description="Helical" evidence="4">
    <location>
        <begin position="7"/>
        <end position="27"/>
    </location>
</feature>
<keyword evidence="4" id="KW-0812">Transmembrane</keyword>
<dbReference type="EMBL" id="SJFN01000001">
    <property type="protein sequence ID" value="TBW41272.1"/>
    <property type="molecule type" value="Genomic_DNA"/>
</dbReference>
<dbReference type="PROSITE" id="PS50111">
    <property type="entry name" value="CHEMOTAXIS_TRANSDUC_2"/>
    <property type="match status" value="1"/>
</dbReference>
<evidence type="ECO:0000256" key="4">
    <source>
        <dbReference type="SAM" id="Phobius"/>
    </source>
</evidence>
<evidence type="ECO:0000259" key="5">
    <source>
        <dbReference type="PROSITE" id="PS50111"/>
    </source>
</evidence>
<comment type="caution">
    <text evidence="7">The sequence shown here is derived from an EMBL/GenBank/DDBJ whole genome shotgun (WGS) entry which is preliminary data.</text>
</comment>
<evidence type="ECO:0000259" key="6">
    <source>
        <dbReference type="PROSITE" id="PS50885"/>
    </source>
</evidence>
<keyword evidence="4" id="KW-0472">Membrane</keyword>
<dbReference type="PANTHER" id="PTHR32089">
    <property type="entry name" value="METHYL-ACCEPTING CHEMOTAXIS PROTEIN MCPB"/>
    <property type="match status" value="1"/>
</dbReference>
<dbReference type="AlphaFoldDB" id="A0A4Q9VXQ3"/>
<dbReference type="Gene3D" id="1.10.287.950">
    <property type="entry name" value="Methyl-accepting chemotaxis protein"/>
    <property type="match status" value="1"/>
</dbReference>
<dbReference type="Pfam" id="PF00672">
    <property type="entry name" value="HAMP"/>
    <property type="match status" value="1"/>
</dbReference>
<gene>
    <name evidence="7" type="ORF">EYW49_00675</name>
</gene>
<dbReference type="GO" id="GO:0007165">
    <property type="term" value="P:signal transduction"/>
    <property type="evidence" value="ECO:0007669"/>
    <property type="project" value="UniProtKB-KW"/>
</dbReference>